<sequence length="54" mass="6501">MDWPPKRTLRSNTWARRGSIGPEYEVYRNQERPLDLRLEGNTIMVWLRIESAEL</sequence>
<gene>
    <name evidence="1" type="ORF">AVDCRST_MAG28-1664</name>
</gene>
<evidence type="ECO:0000313" key="1">
    <source>
        <dbReference type="EMBL" id="CAA9433952.1"/>
    </source>
</evidence>
<dbReference type="AlphaFoldDB" id="A0A6J4Q956"/>
<reference evidence="1" key="1">
    <citation type="submission" date="2020-02" db="EMBL/GenBank/DDBJ databases">
        <authorList>
            <person name="Meier V. D."/>
        </authorList>
    </citation>
    <scope>NUCLEOTIDE SEQUENCE</scope>
    <source>
        <strain evidence="1">AVDCRST_MAG28</strain>
    </source>
</reference>
<accession>A0A6J4Q956</accession>
<organism evidence="1">
    <name type="scientific">uncultured Rubrobacteraceae bacterium</name>
    <dbReference type="NCBI Taxonomy" id="349277"/>
    <lineage>
        <taxon>Bacteria</taxon>
        <taxon>Bacillati</taxon>
        <taxon>Actinomycetota</taxon>
        <taxon>Rubrobacteria</taxon>
        <taxon>Rubrobacterales</taxon>
        <taxon>Rubrobacteraceae</taxon>
        <taxon>environmental samples</taxon>
    </lineage>
</organism>
<proteinExistence type="predicted"/>
<name>A0A6J4Q956_9ACTN</name>
<protein>
    <submittedName>
        <fullName evidence="1">Uncharacterized protein</fullName>
    </submittedName>
</protein>
<dbReference type="EMBL" id="CADCVE010000001">
    <property type="protein sequence ID" value="CAA9433952.1"/>
    <property type="molecule type" value="Genomic_DNA"/>
</dbReference>